<evidence type="ECO:0000313" key="1">
    <source>
        <dbReference type="EMBL" id="KKO11806.1"/>
    </source>
</evidence>
<sequence>MHRIYFSFSAWKCTRIFPFRLLRRQLFRALIYTVTLIVARTQLQTLTIERQNQRMSTSIDEFTAVTRWQHERMDYSMAAAGLQDAD</sequence>
<organism evidence="1">
    <name type="scientific">marine sediment metagenome</name>
    <dbReference type="NCBI Taxonomy" id="412755"/>
    <lineage>
        <taxon>unclassified sequences</taxon>
        <taxon>metagenomes</taxon>
        <taxon>ecological metagenomes</taxon>
    </lineage>
</organism>
<reference evidence="1" key="1">
    <citation type="journal article" date="2015" name="Nature">
        <title>Complex archaea that bridge the gap between prokaryotes and eukaryotes.</title>
        <authorList>
            <person name="Spang A."/>
            <person name="Saw J.H."/>
            <person name="Jorgensen S.L."/>
            <person name="Zaremba-Niedzwiedzka K."/>
            <person name="Martijn J."/>
            <person name="Lind A.E."/>
            <person name="van Eijk R."/>
            <person name="Schleper C."/>
            <person name="Guy L."/>
            <person name="Ettema T.J."/>
        </authorList>
    </citation>
    <scope>NUCLEOTIDE SEQUENCE</scope>
</reference>
<gene>
    <name evidence="1" type="ORF">LCGC14_0013100</name>
</gene>
<proteinExistence type="predicted"/>
<dbReference type="AlphaFoldDB" id="A0A0F9W3G7"/>
<dbReference type="EMBL" id="LAZR01000002">
    <property type="protein sequence ID" value="KKO11806.1"/>
    <property type="molecule type" value="Genomic_DNA"/>
</dbReference>
<name>A0A0F9W3G7_9ZZZZ</name>
<accession>A0A0F9W3G7</accession>
<protein>
    <submittedName>
        <fullName evidence="1">Uncharacterized protein</fullName>
    </submittedName>
</protein>
<comment type="caution">
    <text evidence="1">The sequence shown here is derived from an EMBL/GenBank/DDBJ whole genome shotgun (WGS) entry which is preliminary data.</text>
</comment>